<comment type="caution">
    <text evidence="1">The sequence shown here is derived from an EMBL/GenBank/DDBJ whole genome shotgun (WGS) entry which is preliminary data.</text>
</comment>
<keyword evidence="2" id="KW-1185">Reference proteome</keyword>
<evidence type="ECO:0000313" key="1">
    <source>
        <dbReference type="EMBL" id="PRQ33036.1"/>
    </source>
</evidence>
<dbReference type="Proteomes" id="UP000238479">
    <property type="component" value="Chromosome 5"/>
</dbReference>
<organism evidence="1 2">
    <name type="scientific">Rosa chinensis</name>
    <name type="common">China rose</name>
    <dbReference type="NCBI Taxonomy" id="74649"/>
    <lineage>
        <taxon>Eukaryota</taxon>
        <taxon>Viridiplantae</taxon>
        <taxon>Streptophyta</taxon>
        <taxon>Embryophyta</taxon>
        <taxon>Tracheophyta</taxon>
        <taxon>Spermatophyta</taxon>
        <taxon>Magnoliopsida</taxon>
        <taxon>eudicotyledons</taxon>
        <taxon>Gunneridae</taxon>
        <taxon>Pentapetalae</taxon>
        <taxon>rosids</taxon>
        <taxon>fabids</taxon>
        <taxon>Rosales</taxon>
        <taxon>Rosaceae</taxon>
        <taxon>Rosoideae</taxon>
        <taxon>Rosoideae incertae sedis</taxon>
        <taxon>Rosa</taxon>
    </lineage>
</organism>
<gene>
    <name evidence="1" type="ORF">RchiOBHm_Chr5g0053051</name>
</gene>
<evidence type="ECO:0000313" key="2">
    <source>
        <dbReference type="Proteomes" id="UP000238479"/>
    </source>
</evidence>
<accession>A0A2P6QFT0</accession>
<dbReference type="AlphaFoldDB" id="A0A2P6QFT0"/>
<dbReference type="EMBL" id="PDCK01000043">
    <property type="protein sequence ID" value="PRQ33036.1"/>
    <property type="molecule type" value="Genomic_DNA"/>
</dbReference>
<reference evidence="1 2" key="1">
    <citation type="journal article" date="2018" name="Nat. Genet.">
        <title>The Rosa genome provides new insights in the design of modern roses.</title>
        <authorList>
            <person name="Bendahmane M."/>
        </authorList>
    </citation>
    <scope>NUCLEOTIDE SEQUENCE [LARGE SCALE GENOMIC DNA]</scope>
    <source>
        <strain evidence="2">cv. Old Blush</strain>
    </source>
</reference>
<name>A0A2P6QFT0_ROSCH</name>
<proteinExistence type="predicted"/>
<sequence length="100" mass="11454">MLPILPFAESSATPPLHQNPIRPCLLPTPFQPSFFSLTLKPPHLQFFLSFLLLTNFLSSPRFTPPYQDPLYLTKIPSSHQFHKFQRGSPSIKNFITIKFG</sequence>
<dbReference type="Gramene" id="PRQ33036">
    <property type="protein sequence ID" value="PRQ33036"/>
    <property type="gene ID" value="RchiOBHm_Chr5g0053051"/>
</dbReference>
<protein>
    <submittedName>
        <fullName evidence="1">Uncharacterized protein</fullName>
    </submittedName>
</protein>